<protein>
    <submittedName>
        <fullName evidence="1">32950_t:CDS:1</fullName>
    </submittedName>
</protein>
<name>A0ACA9LPS1_9GLOM</name>
<organism evidence="1 2">
    <name type="scientific">Racocetra persica</name>
    <dbReference type="NCBI Taxonomy" id="160502"/>
    <lineage>
        <taxon>Eukaryota</taxon>
        <taxon>Fungi</taxon>
        <taxon>Fungi incertae sedis</taxon>
        <taxon>Mucoromycota</taxon>
        <taxon>Glomeromycotina</taxon>
        <taxon>Glomeromycetes</taxon>
        <taxon>Diversisporales</taxon>
        <taxon>Gigasporaceae</taxon>
        <taxon>Racocetra</taxon>
    </lineage>
</organism>
<dbReference type="EMBL" id="CAJVQC010004640">
    <property type="protein sequence ID" value="CAG8543228.1"/>
    <property type="molecule type" value="Genomic_DNA"/>
</dbReference>
<dbReference type="Proteomes" id="UP000789920">
    <property type="component" value="Unassembled WGS sequence"/>
</dbReference>
<evidence type="ECO:0000313" key="2">
    <source>
        <dbReference type="Proteomes" id="UP000789920"/>
    </source>
</evidence>
<sequence>MLDMSLLDVRKLLERNDNIYMGENMKFLTFKNHQILFEDEDNYKISKIIDRDNCIHIRKDPSKPSFFQFVNKHSLIRGRYFSPDGMEVKIAQQDAFEFKPRGKIPRLKILNNARLNFYSETCEEEAEKIFAKHFISKANASVFLAPYSFKLGINFEKFYNKKQQASGSYEFTGVKCEKCSATILPDEIEPTKEFKDAVNKALDQETDELRLNEINKLSEKFGDFFPLETEFGGIIQYQMDSNNNISINSKKIQFGSDVQDSTLSYNSESNLSASKSCTNKDYVIIGGDEHECKNLNIENVGNQENWLKSLRDHDKWGLINYSKIVSVYELLEDELKMKLFRVLGQRVLHFDTIEVTFDEKNIMKCKEHEIIIPTDILVNMKKNKETYQIYATILHSKEDICEVFSVHVEYFSLANPYLVIQCIKEGKSERKFECVVKVAWMIVGFPLNFNFKPSLFKLKSYTLTNPSQKFYNHSKYNDHNDENSGQNFSEIFKSHHSRTYCLLETCAFRPNDENEEIASGIVTGCYFCKIDNRSWKPCCYVFDLNEKKQVDFCQIKQLEIYWSIITENPHALVGPEEIEWKKWKKNKDKHTIYKGQEWCKFANEDEQKLIFASFLYDKSDSTDQCSPVFVNINPKYPLMLSFKEQDKTSHISYLVADFENVYKKLS</sequence>
<keyword evidence="2" id="KW-1185">Reference proteome</keyword>
<reference evidence="1" key="1">
    <citation type="submission" date="2021-06" db="EMBL/GenBank/DDBJ databases">
        <authorList>
            <person name="Kallberg Y."/>
            <person name="Tangrot J."/>
            <person name="Rosling A."/>
        </authorList>
    </citation>
    <scope>NUCLEOTIDE SEQUENCE</scope>
    <source>
        <strain evidence="1">MA461A</strain>
    </source>
</reference>
<evidence type="ECO:0000313" key="1">
    <source>
        <dbReference type="EMBL" id="CAG8543228.1"/>
    </source>
</evidence>
<proteinExistence type="predicted"/>
<accession>A0ACA9LPS1</accession>
<comment type="caution">
    <text evidence="1">The sequence shown here is derived from an EMBL/GenBank/DDBJ whole genome shotgun (WGS) entry which is preliminary data.</text>
</comment>
<gene>
    <name evidence="1" type="ORF">RPERSI_LOCUS3645</name>
</gene>